<dbReference type="KEGG" id="smam:Mal15_44180"/>
<dbReference type="AlphaFoldDB" id="A0A5B9MNA5"/>
<feature type="domain" description="Ice-binding protein C-terminal" evidence="1">
    <location>
        <begin position="251"/>
        <end position="273"/>
    </location>
</feature>
<proteinExistence type="predicted"/>
<dbReference type="InterPro" id="IPR013424">
    <property type="entry name" value="Ice-binding_C"/>
</dbReference>
<evidence type="ECO:0000313" key="3">
    <source>
        <dbReference type="Proteomes" id="UP000321353"/>
    </source>
</evidence>
<evidence type="ECO:0000259" key="1">
    <source>
        <dbReference type="Pfam" id="PF07589"/>
    </source>
</evidence>
<dbReference type="EMBL" id="CP036264">
    <property type="protein sequence ID" value="QEG00348.1"/>
    <property type="molecule type" value="Genomic_DNA"/>
</dbReference>
<keyword evidence="3" id="KW-1185">Reference proteome</keyword>
<reference evidence="2 3" key="1">
    <citation type="submission" date="2019-02" db="EMBL/GenBank/DDBJ databases">
        <title>Planctomycetal bacteria perform biofilm scaping via a novel small molecule.</title>
        <authorList>
            <person name="Jeske O."/>
            <person name="Boedeker C."/>
            <person name="Wiegand S."/>
            <person name="Breitling P."/>
            <person name="Kallscheuer N."/>
            <person name="Jogler M."/>
            <person name="Rohde M."/>
            <person name="Petersen J."/>
            <person name="Medema M.H."/>
            <person name="Surup F."/>
            <person name="Jogler C."/>
        </authorList>
    </citation>
    <scope>NUCLEOTIDE SEQUENCE [LARGE SCALE GENOMIC DNA]</scope>
    <source>
        <strain evidence="2 3">Mal15</strain>
    </source>
</reference>
<sequence length="275" mass="29287">MSDAMRAIRLFIMLWAMLLTLGTSTLPAGVIYQSPTGASPLMGYIAVDDPSLAGTQYVHPDIPLDRFNASNLIDGDLATFSNTYSGTEVAPATGNNTAPLDFVGVLWNTPQSNVSSIRLHHFLFFDGGWFGTVVGDLNFLNSFPPNSLSANQADAADVAAPTVQITNDGGTTWTSISASDNYVSVIQPVVLAENSSQPPPVTFNFSTQNGIDGIRLVGYGGGRSDIPGGRDEQGFIAVREFEIGVQVQTATVPEPSSMALWAICTLGVVARRRRR</sequence>
<organism evidence="2 3">
    <name type="scientific">Stieleria maiorica</name>
    <dbReference type="NCBI Taxonomy" id="2795974"/>
    <lineage>
        <taxon>Bacteria</taxon>
        <taxon>Pseudomonadati</taxon>
        <taxon>Planctomycetota</taxon>
        <taxon>Planctomycetia</taxon>
        <taxon>Pirellulales</taxon>
        <taxon>Pirellulaceae</taxon>
        <taxon>Stieleria</taxon>
    </lineage>
</organism>
<evidence type="ECO:0000313" key="2">
    <source>
        <dbReference type="EMBL" id="QEG00348.1"/>
    </source>
</evidence>
<accession>A0A5B9MNA5</accession>
<dbReference type="Pfam" id="PF07589">
    <property type="entry name" value="PEP-CTERM"/>
    <property type="match status" value="1"/>
</dbReference>
<dbReference type="Proteomes" id="UP000321353">
    <property type="component" value="Chromosome"/>
</dbReference>
<protein>
    <recommendedName>
        <fullName evidence="1">Ice-binding protein C-terminal domain-containing protein</fullName>
    </recommendedName>
</protein>
<name>A0A5B9MNA5_9BACT</name>
<gene>
    <name evidence="2" type="ORF">Mal15_44180</name>
</gene>